<gene>
    <name evidence="1" type="ORF">GCM10010439_42080</name>
</gene>
<evidence type="ECO:0000313" key="1">
    <source>
        <dbReference type="EMBL" id="GAA2730028.1"/>
    </source>
</evidence>
<protein>
    <recommendedName>
        <fullName evidence="3">YbaB/EbfC DNA-binding family protein</fullName>
    </recommendedName>
</protein>
<name>A0ABP6GU89_9ACTN</name>
<dbReference type="InterPro" id="IPR036894">
    <property type="entry name" value="YbaB-like_sf"/>
</dbReference>
<comment type="caution">
    <text evidence="1">The sequence shown here is derived from an EMBL/GenBank/DDBJ whole genome shotgun (WGS) entry which is preliminary data.</text>
</comment>
<accession>A0ABP6GU89</accession>
<keyword evidence="2" id="KW-1185">Reference proteome</keyword>
<reference evidence="2" key="1">
    <citation type="journal article" date="2019" name="Int. J. Syst. Evol. Microbiol.">
        <title>The Global Catalogue of Microorganisms (GCM) 10K type strain sequencing project: providing services to taxonomists for standard genome sequencing and annotation.</title>
        <authorList>
            <consortium name="The Broad Institute Genomics Platform"/>
            <consortium name="The Broad Institute Genome Sequencing Center for Infectious Disease"/>
            <person name="Wu L."/>
            <person name="Ma J."/>
        </authorList>
    </citation>
    <scope>NUCLEOTIDE SEQUENCE [LARGE SCALE GENOMIC DNA]</scope>
    <source>
        <strain evidence="2">JCM 8201</strain>
    </source>
</reference>
<dbReference type="Gene3D" id="3.30.1310.10">
    <property type="entry name" value="Nucleoid-associated protein YbaB-like domain"/>
    <property type="match status" value="1"/>
</dbReference>
<dbReference type="RefSeq" id="WP_344452277.1">
    <property type="nucleotide sequence ID" value="NZ_BAAATZ010000017.1"/>
</dbReference>
<dbReference type="InterPro" id="IPR004401">
    <property type="entry name" value="YbaB/EbfC"/>
</dbReference>
<proteinExistence type="predicted"/>
<dbReference type="SUPFAM" id="SSF82607">
    <property type="entry name" value="YbaB-like"/>
    <property type="match status" value="1"/>
</dbReference>
<dbReference type="EMBL" id="BAAATZ010000017">
    <property type="protein sequence ID" value="GAA2730028.1"/>
    <property type="molecule type" value="Genomic_DNA"/>
</dbReference>
<dbReference type="Proteomes" id="UP001501842">
    <property type="component" value="Unassembled WGS sequence"/>
</dbReference>
<organism evidence="1 2">
    <name type="scientific">Actinocorallia aurantiaca</name>
    <dbReference type="NCBI Taxonomy" id="46204"/>
    <lineage>
        <taxon>Bacteria</taxon>
        <taxon>Bacillati</taxon>
        <taxon>Actinomycetota</taxon>
        <taxon>Actinomycetes</taxon>
        <taxon>Streptosporangiales</taxon>
        <taxon>Thermomonosporaceae</taxon>
        <taxon>Actinocorallia</taxon>
    </lineage>
</organism>
<evidence type="ECO:0008006" key="3">
    <source>
        <dbReference type="Google" id="ProtNLM"/>
    </source>
</evidence>
<sequence length="125" mass="13566">MDSFAEEDAYRTREAMVQMGRQIAEKTVQGRSKDDMVVATAIATGQIVGLEINPRVYRNPDAQGLAASVLEAINAALAAATSVRLDGLAEATGMQVESFGEVLENAHKLAESLYEEAEQMRRGHR</sequence>
<evidence type="ECO:0000313" key="2">
    <source>
        <dbReference type="Proteomes" id="UP001501842"/>
    </source>
</evidence>
<dbReference type="Pfam" id="PF02575">
    <property type="entry name" value="YbaB_DNA_bd"/>
    <property type="match status" value="1"/>
</dbReference>